<keyword evidence="6" id="KW-1185">Reference proteome</keyword>
<dbReference type="InterPro" id="IPR046404">
    <property type="entry name" value="Adapter_SpxH"/>
</dbReference>
<dbReference type="Pfam" id="PF13743">
    <property type="entry name" value="Thioredoxin_5"/>
    <property type="match status" value="1"/>
</dbReference>
<evidence type="ECO:0000313" key="4">
    <source>
        <dbReference type="EMBL" id="EIM06875.1"/>
    </source>
</evidence>
<evidence type="ECO:0000313" key="5">
    <source>
        <dbReference type="Proteomes" id="UP000004725"/>
    </source>
</evidence>
<protein>
    <recommendedName>
        <fullName evidence="2">ClpXP adapter protein SpxH</fullName>
    </recommendedName>
</protein>
<evidence type="ECO:0000256" key="1">
    <source>
        <dbReference type="ARBA" id="ARBA00022490"/>
    </source>
</evidence>
<dbReference type="OrthoDB" id="9813770at2"/>
<keyword evidence="3" id="KW-0413">Isomerase</keyword>
<evidence type="ECO:0000313" key="3">
    <source>
        <dbReference type="EMBL" id="ANU10353.1"/>
    </source>
</evidence>
<comment type="function">
    <text evidence="2">Adapter protein required for efficient degradation of Spx by ClpXP under non-stress conditions. Interaction with Spx stabilizes Spx and exposes the C-terminus of Spx for recognition and proteolysis by ClpXP.</text>
</comment>
<dbReference type="eggNOG" id="COG2761">
    <property type="taxonomic scope" value="Bacteria"/>
</dbReference>
<dbReference type="AlphaFoldDB" id="A0A1C7DGM1"/>
<keyword evidence="1 2" id="KW-0963">Cytoplasm</keyword>
<dbReference type="SUPFAM" id="SSF52833">
    <property type="entry name" value="Thioredoxin-like"/>
    <property type="match status" value="1"/>
</dbReference>
<accession>A0A1C7DGM1</accession>
<dbReference type="Proteomes" id="UP000092661">
    <property type="component" value="Chromosome"/>
</dbReference>
<dbReference type="PANTHER" id="PTHR13887:SF47">
    <property type="entry name" value="CLPXP ADAPTER PROTEIN SPXH"/>
    <property type="match status" value="1"/>
</dbReference>
<dbReference type="CDD" id="cd03025">
    <property type="entry name" value="DsbA_FrnE_like"/>
    <property type="match status" value="1"/>
</dbReference>
<reference evidence="4 5" key="1">
    <citation type="journal article" date="2012" name="J. Bacteriol.">
        <title>Genome Sequence of the Antarctic Psychrophile Bacterium Planococcus antarcticus DSM 14505.</title>
        <authorList>
            <person name="Margolles A."/>
            <person name="Gueimonde M."/>
            <person name="Sanchez B."/>
        </authorList>
    </citation>
    <scope>NUCLEOTIDE SEQUENCE [LARGE SCALE GENOMIC DNA]</scope>
    <source>
        <strain evidence="4 5">DSM 14505</strain>
    </source>
</reference>
<name>A0A1C7DGM1_9BACL</name>
<dbReference type="EMBL" id="AJYB01000025">
    <property type="protein sequence ID" value="EIM06875.1"/>
    <property type="molecule type" value="Genomic_DNA"/>
</dbReference>
<evidence type="ECO:0000256" key="2">
    <source>
        <dbReference type="HAMAP-Rule" id="MF_02245"/>
    </source>
</evidence>
<organism evidence="4 5">
    <name type="scientific">Planococcus antarcticus DSM 14505</name>
    <dbReference type="NCBI Taxonomy" id="1185653"/>
    <lineage>
        <taxon>Bacteria</taxon>
        <taxon>Bacillati</taxon>
        <taxon>Bacillota</taxon>
        <taxon>Bacilli</taxon>
        <taxon>Bacillales</taxon>
        <taxon>Caryophanaceae</taxon>
        <taxon>Planococcus</taxon>
    </lineage>
</organism>
<sequence>MSNLDLAQETREPANSFKPMELYVFVDPLNSECWELQGIIRKLQIEYGHYFSMRIVLSTQLFNLNKTTPSSNIDTDNLTHPVLPSVAIKAAELQGKRSGNRFLHKLQEHLFLQSKDVSSYSVLLEIAEEAELDQEEFKLDFHSVHTAKAFQCDLQITREMEINEVPSIVFFNECIEDEGVKVSGLYSYDVYQTILQEMLGEESLNRQTPPSLDDLFTKYSTMATKEIASIYNISEQTAECELKKQVLQQKLERICMPKETLWKVK</sequence>
<dbReference type="GO" id="GO:0016853">
    <property type="term" value="F:isomerase activity"/>
    <property type="evidence" value="ECO:0007669"/>
    <property type="project" value="UniProtKB-KW"/>
</dbReference>
<dbReference type="GO" id="GO:0005737">
    <property type="term" value="C:cytoplasm"/>
    <property type="evidence" value="ECO:0007669"/>
    <property type="project" value="UniProtKB-SubCell"/>
</dbReference>
<dbReference type="EMBL" id="CP016534">
    <property type="protein sequence ID" value="ANU10353.1"/>
    <property type="molecule type" value="Genomic_DNA"/>
</dbReference>
<comment type="subunit">
    <text evidence="2">Interacts with Spx.</text>
</comment>
<evidence type="ECO:0000313" key="6">
    <source>
        <dbReference type="Proteomes" id="UP000092661"/>
    </source>
</evidence>
<dbReference type="RefSeq" id="WP_006829725.1">
    <property type="nucleotide sequence ID" value="NZ_AJYB01000025.1"/>
</dbReference>
<dbReference type="Proteomes" id="UP000004725">
    <property type="component" value="Unassembled WGS sequence"/>
</dbReference>
<dbReference type="InterPro" id="IPR036249">
    <property type="entry name" value="Thioredoxin-like_sf"/>
</dbReference>
<dbReference type="KEGG" id="pana:BBH88_08575"/>
<proteinExistence type="inferred from homology"/>
<dbReference type="HAMAP" id="MF_02245">
    <property type="entry name" value="Adapter_SpxH"/>
    <property type="match status" value="1"/>
</dbReference>
<dbReference type="Gene3D" id="3.40.30.10">
    <property type="entry name" value="Glutaredoxin"/>
    <property type="match status" value="2"/>
</dbReference>
<dbReference type="PANTHER" id="PTHR13887">
    <property type="entry name" value="GLUTATHIONE S-TRANSFERASE KAPPA"/>
    <property type="match status" value="1"/>
</dbReference>
<reference evidence="6" key="2">
    <citation type="submission" date="2016-07" db="EMBL/GenBank/DDBJ databases">
        <authorList>
            <person name="See-Too W.S."/>
        </authorList>
    </citation>
    <scope>NUCLEOTIDE SEQUENCE [LARGE SCALE GENOMIC DNA]</scope>
    <source>
        <strain evidence="6">DSM 14505</strain>
    </source>
</reference>
<reference evidence="3" key="3">
    <citation type="submission" date="2016-10" db="EMBL/GenBank/DDBJ databases">
        <authorList>
            <person name="See-Too W.S."/>
        </authorList>
    </citation>
    <scope>NUCLEOTIDE SEQUENCE</scope>
    <source>
        <strain evidence="3">DSM 14505</strain>
    </source>
</reference>
<comment type="similarity">
    <text evidence="2">Belongs to the SpxH family.</text>
</comment>
<comment type="subcellular location">
    <subcellularLocation>
        <location evidence="2">Cytoplasm</location>
    </subcellularLocation>
</comment>
<gene>
    <name evidence="2" type="primary">spxH</name>
    <name evidence="4" type="ORF">A1A1_08669</name>
    <name evidence="3" type="ORF">BBH88_08575</name>
</gene>